<dbReference type="GO" id="GO:0006396">
    <property type="term" value="P:RNA processing"/>
    <property type="evidence" value="ECO:0007669"/>
    <property type="project" value="InterPro"/>
</dbReference>
<dbReference type="InterPro" id="IPR057352">
    <property type="entry name" value="TPR_TmcB/C"/>
</dbReference>
<dbReference type="SMART" id="SM00386">
    <property type="entry name" value="HAT"/>
    <property type="match status" value="6"/>
</dbReference>
<dbReference type="PANTHER" id="PTHR26312:SF217">
    <property type="entry name" value="N-ACETYLGLUCOSAMINE TRANSFERASE, OGT PROTEIN, PUTATIVE-RELATED"/>
    <property type="match status" value="1"/>
</dbReference>
<feature type="region of interest" description="Disordered" evidence="2">
    <location>
        <begin position="77"/>
        <end position="107"/>
    </location>
</feature>
<dbReference type="PANTHER" id="PTHR26312">
    <property type="entry name" value="TETRATRICOPEPTIDE REPEAT PROTEIN 5"/>
    <property type="match status" value="1"/>
</dbReference>
<dbReference type="Gene3D" id="1.25.40.10">
    <property type="entry name" value="Tetratricopeptide repeat domain"/>
    <property type="match status" value="2"/>
</dbReference>
<keyword evidence="4" id="KW-1185">Reference proteome</keyword>
<dbReference type="Pfam" id="PF25474">
    <property type="entry name" value="TPR_TmcB"/>
    <property type="match status" value="1"/>
</dbReference>
<evidence type="ECO:0000313" key="4">
    <source>
        <dbReference type="Proteomes" id="UP001652623"/>
    </source>
</evidence>
<dbReference type="Proteomes" id="UP001652623">
    <property type="component" value="Chromosome 3"/>
</dbReference>
<dbReference type="RefSeq" id="XP_024931512.3">
    <property type="nucleotide sequence ID" value="XM_025075744.3"/>
</dbReference>
<dbReference type="AlphaFoldDB" id="A0A6P6GBJ1"/>
<accession>A0A6P6GBJ1</accession>
<gene>
    <name evidence="5" type="primary">LOC107422466</name>
</gene>
<evidence type="ECO:0000256" key="2">
    <source>
        <dbReference type="SAM" id="MobiDB-lite"/>
    </source>
</evidence>
<evidence type="ECO:0000313" key="5">
    <source>
        <dbReference type="RefSeq" id="XP_024931512.3"/>
    </source>
</evidence>
<dbReference type="Pfam" id="PF13181">
    <property type="entry name" value="TPR_8"/>
    <property type="match status" value="1"/>
</dbReference>
<feature type="repeat" description="TPR" evidence="1">
    <location>
        <begin position="276"/>
        <end position="309"/>
    </location>
</feature>
<dbReference type="InterPro" id="IPR003107">
    <property type="entry name" value="HAT"/>
</dbReference>
<dbReference type="PROSITE" id="PS50005">
    <property type="entry name" value="TPR"/>
    <property type="match status" value="1"/>
</dbReference>
<evidence type="ECO:0000259" key="3">
    <source>
        <dbReference type="Pfam" id="PF25474"/>
    </source>
</evidence>
<evidence type="ECO:0000256" key="1">
    <source>
        <dbReference type="PROSITE-ProRule" id="PRU00339"/>
    </source>
</evidence>
<dbReference type="InParanoid" id="A0A6P6GBJ1"/>
<feature type="compositionally biased region" description="Low complexity" evidence="2">
    <location>
        <begin position="77"/>
        <end position="98"/>
    </location>
</feature>
<keyword evidence="1" id="KW-0802">TPR repeat</keyword>
<dbReference type="GeneID" id="107422466"/>
<feature type="domain" description="TmcB/TmcC TPR repeats" evidence="3">
    <location>
        <begin position="387"/>
        <end position="437"/>
    </location>
</feature>
<proteinExistence type="predicted"/>
<name>A0A6P6GBJ1_ZIZJJ</name>
<dbReference type="InterPro" id="IPR019734">
    <property type="entry name" value="TPR_rpt"/>
</dbReference>
<dbReference type="InterPro" id="IPR011990">
    <property type="entry name" value="TPR-like_helical_dom_sf"/>
</dbReference>
<dbReference type="SUPFAM" id="SSF81901">
    <property type="entry name" value="HCP-like"/>
    <property type="match status" value="1"/>
</dbReference>
<reference evidence="5" key="1">
    <citation type="submission" date="2025-08" db="UniProtKB">
        <authorList>
            <consortium name="RefSeq"/>
        </authorList>
    </citation>
    <scope>IDENTIFICATION</scope>
    <source>
        <tissue evidence="5">Seedling</tissue>
    </source>
</reference>
<sequence length="503" mass="56854">MKEEKEEEEEGSRARVTRQLFKACLWVDMQLRTSSTTLNCGTDLLSNCTTNSHFHVPHQSTKLSFYHPLHRLNFTSPSCNSNPSSSSSSSSSISHSASELGDFNQESKTNDLNLKGIARSLTDIEESRNSKTVRESSYCKYNRSMIPKAPSFSIYNSAWNETHDGDQNPEEEMNQEGLERTVTIGDSIEAIDGSKLSCGKKSMGLIEEEQGAEEQDGIRNLDVKDELARPVSPPLHLATGLGVDSPGFGFDGDDIDLSRNVEGYYKSMVDVHPFNPLVLRNYAQFLQSNGDLHGAEEYYSRAVLADPEDGEVMAKYAKLIWTLHRDKERALSYFKRAAETALQDSHVQAAYASFLWEIEDDEEEEEYHQKLAQNQSIDALDISNGDNIEENYRKMVESNPTQPLSLKNYAQFLYQIKEDPQSAEQYYSRAIQADPEDAETMVEYARLVWQLHHDSDKASSYFEQAVQAAPSNSDVVAAYAHFLWEIEEEEDNVKQDDQIEVHA</sequence>
<protein>
    <submittedName>
        <fullName evidence="5">Uncharacterized protein LOC107422466 isoform X1</fullName>
    </submittedName>
</protein>
<organism evidence="4 5">
    <name type="scientific">Ziziphus jujuba</name>
    <name type="common">Chinese jujube</name>
    <name type="synonym">Ziziphus sativa</name>
    <dbReference type="NCBI Taxonomy" id="326968"/>
    <lineage>
        <taxon>Eukaryota</taxon>
        <taxon>Viridiplantae</taxon>
        <taxon>Streptophyta</taxon>
        <taxon>Embryophyta</taxon>
        <taxon>Tracheophyta</taxon>
        <taxon>Spermatophyta</taxon>
        <taxon>Magnoliopsida</taxon>
        <taxon>eudicotyledons</taxon>
        <taxon>Gunneridae</taxon>
        <taxon>Pentapetalae</taxon>
        <taxon>rosids</taxon>
        <taxon>fabids</taxon>
        <taxon>Rosales</taxon>
        <taxon>Rhamnaceae</taxon>
        <taxon>Paliureae</taxon>
        <taxon>Ziziphus</taxon>
    </lineage>
</organism>